<dbReference type="InterPro" id="IPR003593">
    <property type="entry name" value="AAA+_ATPase"/>
</dbReference>
<evidence type="ECO:0000256" key="4">
    <source>
        <dbReference type="ARBA" id="ARBA00022840"/>
    </source>
</evidence>
<dbReference type="InterPro" id="IPR017871">
    <property type="entry name" value="ABC_transporter-like_CS"/>
</dbReference>
<dbReference type="AlphaFoldDB" id="A0A402ANQ8"/>
<keyword evidence="2" id="KW-0813">Transport</keyword>
<dbReference type="EMBL" id="BIFS01000001">
    <property type="protein sequence ID" value="GCE20828.1"/>
    <property type="molecule type" value="Genomic_DNA"/>
</dbReference>
<keyword evidence="4 6" id="KW-0067">ATP-binding</keyword>
<keyword evidence="7" id="KW-1185">Reference proteome</keyword>
<dbReference type="Proteomes" id="UP000287188">
    <property type="component" value="Unassembled WGS sequence"/>
</dbReference>
<dbReference type="OrthoDB" id="148995at2"/>
<dbReference type="InterPro" id="IPR027417">
    <property type="entry name" value="P-loop_NTPase"/>
</dbReference>
<dbReference type="PROSITE" id="PS00211">
    <property type="entry name" value="ABC_TRANSPORTER_1"/>
    <property type="match status" value="1"/>
</dbReference>
<dbReference type="GO" id="GO:0016887">
    <property type="term" value="F:ATP hydrolysis activity"/>
    <property type="evidence" value="ECO:0007669"/>
    <property type="project" value="InterPro"/>
</dbReference>
<dbReference type="PANTHER" id="PTHR43335:SF2">
    <property type="entry name" value="ABC TRANSPORTER, ATP-BINDING PROTEIN"/>
    <property type="match status" value="1"/>
</dbReference>
<protein>
    <submittedName>
        <fullName evidence="6">ABC transporter ATP-binding protein</fullName>
    </submittedName>
</protein>
<comment type="caution">
    <text evidence="6">The sequence shown here is derived from an EMBL/GenBank/DDBJ whole genome shotgun (WGS) entry which is preliminary data.</text>
</comment>
<dbReference type="CDD" id="cd03264">
    <property type="entry name" value="ABC_drug_resistance_like"/>
    <property type="match status" value="1"/>
</dbReference>
<proteinExistence type="inferred from homology"/>
<comment type="similarity">
    <text evidence="1">Belongs to the ABC transporter superfamily.</text>
</comment>
<evidence type="ECO:0000259" key="5">
    <source>
        <dbReference type="PROSITE" id="PS50893"/>
    </source>
</evidence>
<keyword evidence="3" id="KW-0547">Nucleotide-binding</keyword>
<dbReference type="Gene3D" id="3.40.50.300">
    <property type="entry name" value="P-loop containing nucleotide triphosphate hydrolases"/>
    <property type="match status" value="1"/>
</dbReference>
<sequence length="300" mass="33607">MATLIIDLLSKRYEKQRWALQDISLQLDAGIWGLIGPNGAGKTTLLRILATLLTPTRGSVTWNGTDVLRHPQVLRHHLGYLPQDFGVYPQLTAREFLHYIGELKGLQTSALKRRVDEVLEVVHLTRDADRRLKSYSGGMIRRVGIAQTLLNDPQVLILDEPTVGLDPAERVQFRETITTLGEERIVILSTHIISDVEAMASDIALIQQGQLHWRGTPEALLDDAASVVWSATLNSAEFEHIRKQCQVSQVIRRGALVEARMIAPVQPHPKAINIRPTLEDAYLYMQGNTIENQELLTPLS</sequence>
<gene>
    <name evidence="6" type="ORF">KDK_46280</name>
</gene>
<dbReference type="SUPFAM" id="SSF52540">
    <property type="entry name" value="P-loop containing nucleoside triphosphate hydrolases"/>
    <property type="match status" value="1"/>
</dbReference>
<organism evidence="6 7">
    <name type="scientific">Dictyobacter kobayashii</name>
    <dbReference type="NCBI Taxonomy" id="2014872"/>
    <lineage>
        <taxon>Bacteria</taxon>
        <taxon>Bacillati</taxon>
        <taxon>Chloroflexota</taxon>
        <taxon>Ktedonobacteria</taxon>
        <taxon>Ktedonobacterales</taxon>
        <taxon>Dictyobacteraceae</taxon>
        <taxon>Dictyobacter</taxon>
    </lineage>
</organism>
<name>A0A402ANQ8_9CHLR</name>
<dbReference type="PROSITE" id="PS50893">
    <property type="entry name" value="ABC_TRANSPORTER_2"/>
    <property type="match status" value="1"/>
</dbReference>
<dbReference type="SMART" id="SM00382">
    <property type="entry name" value="AAA"/>
    <property type="match status" value="1"/>
</dbReference>
<dbReference type="InterPro" id="IPR003439">
    <property type="entry name" value="ABC_transporter-like_ATP-bd"/>
</dbReference>
<evidence type="ECO:0000256" key="1">
    <source>
        <dbReference type="ARBA" id="ARBA00005417"/>
    </source>
</evidence>
<dbReference type="GO" id="GO:0005524">
    <property type="term" value="F:ATP binding"/>
    <property type="evidence" value="ECO:0007669"/>
    <property type="project" value="UniProtKB-KW"/>
</dbReference>
<dbReference type="PANTHER" id="PTHR43335">
    <property type="entry name" value="ABC TRANSPORTER, ATP-BINDING PROTEIN"/>
    <property type="match status" value="1"/>
</dbReference>
<evidence type="ECO:0000313" key="6">
    <source>
        <dbReference type="EMBL" id="GCE20828.1"/>
    </source>
</evidence>
<feature type="domain" description="ABC transporter" evidence="5">
    <location>
        <begin position="4"/>
        <end position="233"/>
    </location>
</feature>
<accession>A0A402ANQ8</accession>
<evidence type="ECO:0000313" key="7">
    <source>
        <dbReference type="Proteomes" id="UP000287188"/>
    </source>
</evidence>
<evidence type="ECO:0000256" key="2">
    <source>
        <dbReference type="ARBA" id="ARBA00022448"/>
    </source>
</evidence>
<dbReference type="Pfam" id="PF00005">
    <property type="entry name" value="ABC_tran"/>
    <property type="match status" value="1"/>
</dbReference>
<evidence type="ECO:0000256" key="3">
    <source>
        <dbReference type="ARBA" id="ARBA00022741"/>
    </source>
</evidence>
<dbReference type="RefSeq" id="WP_126552429.1">
    <property type="nucleotide sequence ID" value="NZ_BIFS01000001.1"/>
</dbReference>
<reference evidence="7" key="1">
    <citation type="submission" date="2018-12" db="EMBL/GenBank/DDBJ databases">
        <title>Tengunoibacter tsumagoiensis gen. nov., sp. nov., Dictyobacter kobayashii sp. nov., D. alpinus sp. nov., and D. joshuensis sp. nov. and description of Dictyobacteraceae fam. nov. within the order Ktedonobacterales isolated from Tengu-no-mugimeshi.</title>
        <authorList>
            <person name="Wang C.M."/>
            <person name="Zheng Y."/>
            <person name="Sakai Y."/>
            <person name="Toyoda A."/>
            <person name="Minakuchi Y."/>
            <person name="Abe K."/>
            <person name="Yokota A."/>
            <person name="Yabe S."/>
        </authorList>
    </citation>
    <scope>NUCLEOTIDE SEQUENCE [LARGE SCALE GENOMIC DNA]</scope>
    <source>
        <strain evidence="7">Uno11</strain>
    </source>
</reference>